<dbReference type="PANTHER" id="PTHR19211:SF14">
    <property type="entry name" value="ATP-BINDING CASSETTE SUB-FAMILY F MEMBER 1"/>
    <property type="match status" value="1"/>
</dbReference>
<dbReference type="InterPro" id="IPR017871">
    <property type="entry name" value="ABC_transporter-like_CS"/>
</dbReference>
<proteinExistence type="inferred from homology"/>
<keyword evidence="9" id="KW-1185">Reference proteome</keyword>
<organism evidence="8 9">
    <name type="scientific">Cysteiniphilum litorale</name>
    <dbReference type="NCBI Taxonomy" id="2056700"/>
    <lineage>
        <taxon>Bacteria</taxon>
        <taxon>Pseudomonadati</taxon>
        <taxon>Pseudomonadota</taxon>
        <taxon>Gammaproteobacteria</taxon>
        <taxon>Thiotrichales</taxon>
        <taxon>Fastidiosibacteraceae</taxon>
        <taxon>Cysteiniphilum</taxon>
    </lineage>
</organism>
<keyword evidence="2" id="KW-0547">Nucleotide-binding</keyword>
<feature type="domain" description="ABC transporter" evidence="7">
    <location>
        <begin position="2"/>
        <end position="246"/>
    </location>
</feature>
<dbReference type="SUPFAM" id="SSF52540">
    <property type="entry name" value="P-loop containing nucleoside triphosphate hydrolases"/>
    <property type="match status" value="2"/>
</dbReference>
<dbReference type="GO" id="GO:0005524">
    <property type="term" value="F:ATP binding"/>
    <property type="evidence" value="ECO:0007669"/>
    <property type="project" value="UniProtKB-KW"/>
</dbReference>
<keyword evidence="6" id="KW-0175">Coiled coil</keyword>
<evidence type="ECO:0000259" key="7">
    <source>
        <dbReference type="PROSITE" id="PS50893"/>
    </source>
</evidence>
<comment type="similarity">
    <text evidence="4">Belongs to the ABC transporter superfamily. ABCF family. YheS subfamily.</text>
</comment>
<keyword evidence="3 8" id="KW-0067">ATP-binding</keyword>
<dbReference type="CDD" id="cd03221">
    <property type="entry name" value="ABCF_EF-3"/>
    <property type="match status" value="2"/>
</dbReference>
<evidence type="ECO:0000313" key="9">
    <source>
        <dbReference type="Proteomes" id="UP000636949"/>
    </source>
</evidence>
<dbReference type="InterPro" id="IPR003593">
    <property type="entry name" value="AAA+_ATPase"/>
</dbReference>
<evidence type="ECO:0000256" key="2">
    <source>
        <dbReference type="ARBA" id="ARBA00022741"/>
    </source>
</evidence>
<dbReference type="AlphaFoldDB" id="A0A8J2Z3U2"/>
<dbReference type="OrthoDB" id="9762051at2"/>
<sequence length="642" mass="72606">MITLQNISLQRGLKTLFDDVSFAIYDKQKIGLVGANGAGKTSLFMLLAQGLQADQGELEIAKGTRIVTVKQEVDDLEASVVRYVMQGNAELHRLTVAMEQALTEEAYEEHAQLHADFEALGGYQLESQAAQLLDGLGFEPKQLHEPVKSLSGGWRIRLNLAQALLQQAEILLLDEPTNHLDLDAVMWLERYLQNYQGAIVLISHDRIFLDNVVERVLYIENKGIDSYTGNYSSFEKQYHEKRLLQQKAHVKQQQKIAHLESFVNRFKAKASKAKQAQSRVKMLEKMQRIEAVHDKQSFSFSFAENAKMPTGSLLTLENGMLGYGDKVILNDLNTMILPEMRIGLLGKNGAGKSTFVKGLVGDLALSQGESKKHPDLKIGYFAQHSLDALDFNASALTHMKRLDTKITDEQARKFLGRFNFSNEMALSAVGGFSGGEKARLALALIVYQKPNFLLLDEPTNHLDIEVREALAFALQSFDGALVLISHDRYLLESTVDEYWLVDQGQVSTFDGDLTDYYQYVLEQKKKDKQKVASNAVDNKDLEKTEILETQETPKNKKESRQLRAQLQAKLKPLMDKIKKVEKEMAKLQAQKEAFDLKLQDEAIYQDKVQLNELLKAHQQVQVELEEKELVWLELNEQFEGEG</sequence>
<dbReference type="Pfam" id="PF12848">
    <property type="entry name" value="ABC_tran_Xtn"/>
    <property type="match status" value="1"/>
</dbReference>
<evidence type="ECO:0000256" key="1">
    <source>
        <dbReference type="ARBA" id="ARBA00022737"/>
    </source>
</evidence>
<dbReference type="InterPro" id="IPR050611">
    <property type="entry name" value="ABCF"/>
</dbReference>
<dbReference type="Gene3D" id="3.40.50.300">
    <property type="entry name" value="P-loop containing nucleotide triphosphate hydrolases"/>
    <property type="match status" value="2"/>
</dbReference>
<evidence type="ECO:0000256" key="3">
    <source>
        <dbReference type="ARBA" id="ARBA00022840"/>
    </source>
</evidence>
<evidence type="ECO:0000256" key="6">
    <source>
        <dbReference type="SAM" id="Coils"/>
    </source>
</evidence>
<dbReference type="Pfam" id="PF16326">
    <property type="entry name" value="ABC_tran_CTD"/>
    <property type="match status" value="1"/>
</dbReference>
<gene>
    <name evidence="8" type="ORF">GCM10010995_11380</name>
</gene>
<keyword evidence="1" id="KW-0677">Repeat</keyword>
<evidence type="ECO:0000256" key="5">
    <source>
        <dbReference type="ARBA" id="ARBA00069073"/>
    </source>
</evidence>
<name>A0A8J2Z3U2_9GAMM</name>
<accession>A0A8J2Z3U2</accession>
<reference evidence="8" key="2">
    <citation type="submission" date="2020-09" db="EMBL/GenBank/DDBJ databases">
        <authorList>
            <person name="Sun Q."/>
            <person name="Zhou Y."/>
        </authorList>
    </citation>
    <scope>NUCLEOTIDE SEQUENCE</scope>
    <source>
        <strain evidence="8">CGMCC 1.15758</strain>
    </source>
</reference>
<dbReference type="InterPro" id="IPR027417">
    <property type="entry name" value="P-loop_NTPase"/>
</dbReference>
<dbReference type="SMART" id="SM00382">
    <property type="entry name" value="AAA"/>
    <property type="match status" value="2"/>
</dbReference>
<dbReference type="InterPro" id="IPR032781">
    <property type="entry name" value="ABC_tran_Xtn"/>
</dbReference>
<dbReference type="FunFam" id="3.40.50.300:FF:002053">
    <property type="entry name" value="ABC transporter ATP-binding protein"/>
    <property type="match status" value="1"/>
</dbReference>
<evidence type="ECO:0000256" key="4">
    <source>
        <dbReference type="ARBA" id="ARBA00061571"/>
    </source>
</evidence>
<feature type="domain" description="ABC transporter" evidence="7">
    <location>
        <begin position="314"/>
        <end position="528"/>
    </location>
</feature>
<dbReference type="PROSITE" id="PS50893">
    <property type="entry name" value="ABC_TRANSPORTER_2"/>
    <property type="match status" value="2"/>
</dbReference>
<reference evidence="8" key="1">
    <citation type="journal article" date="2014" name="Int. J. Syst. Evol. Microbiol.">
        <title>Complete genome sequence of Corynebacterium casei LMG S-19264T (=DSM 44701T), isolated from a smear-ripened cheese.</title>
        <authorList>
            <consortium name="US DOE Joint Genome Institute (JGI-PGF)"/>
            <person name="Walter F."/>
            <person name="Albersmeier A."/>
            <person name="Kalinowski J."/>
            <person name="Ruckert C."/>
        </authorList>
    </citation>
    <scope>NUCLEOTIDE SEQUENCE</scope>
    <source>
        <strain evidence="8">CGMCC 1.15758</strain>
    </source>
</reference>
<protein>
    <recommendedName>
        <fullName evidence="5">Probable ATP-binding protein YheS</fullName>
    </recommendedName>
</protein>
<dbReference type="InterPro" id="IPR032524">
    <property type="entry name" value="ABC_tran_C"/>
</dbReference>
<dbReference type="Proteomes" id="UP000636949">
    <property type="component" value="Unassembled WGS sequence"/>
</dbReference>
<dbReference type="FunFam" id="3.40.50.300:FF:000011">
    <property type="entry name" value="Putative ABC transporter ATP-binding component"/>
    <property type="match status" value="1"/>
</dbReference>
<dbReference type="InterPro" id="IPR003439">
    <property type="entry name" value="ABC_transporter-like_ATP-bd"/>
</dbReference>
<dbReference type="PROSITE" id="PS00211">
    <property type="entry name" value="ABC_TRANSPORTER_1"/>
    <property type="match status" value="1"/>
</dbReference>
<dbReference type="PANTHER" id="PTHR19211">
    <property type="entry name" value="ATP-BINDING TRANSPORT PROTEIN-RELATED"/>
    <property type="match status" value="1"/>
</dbReference>
<dbReference type="EMBL" id="BMJS01000009">
    <property type="protein sequence ID" value="GGF95868.1"/>
    <property type="molecule type" value="Genomic_DNA"/>
</dbReference>
<dbReference type="RefSeq" id="WP_117002183.1">
    <property type="nucleotide sequence ID" value="NZ_BMJS01000009.1"/>
</dbReference>
<evidence type="ECO:0000313" key="8">
    <source>
        <dbReference type="EMBL" id="GGF95868.1"/>
    </source>
</evidence>
<dbReference type="GO" id="GO:0003677">
    <property type="term" value="F:DNA binding"/>
    <property type="evidence" value="ECO:0007669"/>
    <property type="project" value="InterPro"/>
</dbReference>
<comment type="caution">
    <text evidence="8">The sequence shown here is derived from an EMBL/GenBank/DDBJ whole genome shotgun (WGS) entry which is preliminary data.</text>
</comment>
<feature type="coiled-coil region" evidence="6">
    <location>
        <begin position="563"/>
        <end position="630"/>
    </location>
</feature>
<dbReference type="Pfam" id="PF00005">
    <property type="entry name" value="ABC_tran"/>
    <property type="match status" value="2"/>
</dbReference>
<dbReference type="GO" id="GO:0016887">
    <property type="term" value="F:ATP hydrolysis activity"/>
    <property type="evidence" value="ECO:0007669"/>
    <property type="project" value="InterPro"/>
</dbReference>